<gene>
    <name evidence="3" type="ORF">CWI39_0930p0010</name>
</gene>
<comment type="caution">
    <text evidence="3">The sequence shown here is derived from an EMBL/GenBank/DDBJ whole genome shotgun (WGS) entry which is preliminary data.</text>
</comment>
<evidence type="ECO:0000256" key="2">
    <source>
        <dbReference type="SAM" id="SignalP"/>
    </source>
</evidence>
<dbReference type="Proteomes" id="UP000293045">
    <property type="component" value="Unassembled WGS sequence"/>
</dbReference>
<sequence length="89" mass="9071">MQKIYHILLIILLCVINIVYAEPSKSSSSKKESSSTKEGNSTGGANGTSGGNGTGGTSASGNSSAIMKEGMSGSAVTAHFRRAELTLYA</sequence>
<evidence type="ECO:0000256" key="1">
    <source>
        <dbReference type="SAM" id="MobiDB-lite"/>
    </source>
</evidence>
<evidence type="ECO:0000313" key="3">
    <source>
        <dbReference type="EMBL" id="TBU03657.1"/>
    </source>
</evidence>
<reference evidence="3 4" key="1">
    <citation type="submission" date="2017-12" db="EMBL/GenBank/DDBJ databases">
        <authorList>
            <person name="Pombert J.-F."/>
            <person name="Haag K.L."/>
            <person name="Ebert D."/>
        </authorList>
    </citation>
    <scope>NUCLEOTIDE SEQUENCE [LARGE SCALE GENOMIC DNA]</scope>
    <source>
        <strain evidence="3">IL-BN-2</strain>
    </source>
</reference>
<protein>
    <submittedName>
        <fullName evidence="3">Uncharacterized protein</fullName>
    </submittedName>
</protein>
<dbReference type="EMBL" id="PIXR01000930">
    <property type="protein sequence ID" value="TBU03657.1"/>
    <property type="molecule type" value="Genomic_DNA"/>
</dbReference>
<organism evidence="3 4">
    <name type="scientific">Hamiltosporidium magnivora</name>
    <dbReference type="NCBI Taxonomy" id="148818"/>
    <lineage>
        <taxon>Eukaryota</taxon>
        <taxon>Fungi</taxon>
        <taxon>Fungi incertae sedis</taxon>
        <taxon>Microsporidia</taxon>
        <taxon>Dubosqiidae</taxon>
        <taxon>Hamiltosporidium</taxon>
    </lineage>
</organism>
<proteinExistence type="predicted"/>
<feature type="chain" id="PRO_5020186050" evidence="2">
    <location>
        <begin position="22"/>
        <end position="89"/>
    </location>
</feature>
<keyword evidence="2" id="KW-0732">Signal</keyword>
<feature type="compositionally biased region" description="Gly residues" evidence="1">
    <location>
        <begin position="41"/>
        <end position="58"/>
    </location>
</feature>
<feature type="region of interest" description="Disordered" evidence="1">
    <location>
        <begin position="23"/>
        <end position="66"/>
    </location>
</feature>
<dbReference type="AlphaFoldDB" id="A0A4Q9L7M4"/>
<dbReference type="VEuPathDB" id="MicrosporidiaDB:CWI39_0930p0010"/>
<feature type="signal peptide" evidence="2">
    <location>
        <begin position="1"/>
        <end position="21"/>
    </location>
</feature>
<accession>A0A4Q9L7M4</accession>
<name>A0A4Q9L7M4_9MICR</name>
<evidence type="ECO:0000313" key="4">
    <source>
        <dbReference type="Proteomes" id="UP000293045"/>
    </source>
</evidence>